<sequence length="119" mass="12382">MNSDELMSDPMTGQSGGNGGGGGGVPGLPHSSDAVAAAAAAVAAVKTSSAAAWNTKKFREECEMAKGRLSDQKFSIADYPDPLLPRPPHPKLYPRGTTVETEKRLRELIDQVRASSGSA</sequence>
<proteinExistence type="predicted"/>
<feature type="compositionally biased region" description="Gly residues" evidence="1">
    <location>
        <begin position="14"/>
        <end position="26"/>
    </location>
</feature>
<evidence type="ECO:0000313" key="2">
    <source>
        <dbReference type="EMBL" id="KAK0618258.1"/>
    </source>
</evidence>
<feature type="region of interest" description="Disordered" evidence="1">
    <location>
        <begin position="1"/>
        <end position="31"/>
    </location>
</feature>
<reference evidence="2" key="1">
    <citation type="submission" date="2023-06" db="EMBL/GenBank/DDBJ databases">
        <title>Genome-scale phylogeny and comparative genomics of the fungal order Sordariales.</title>
        <authorList>
            <consortium name="Lawrence Berkeley National Laboratory"/>
            <person name="Hensen N."/>
            <person name="Bonometti L."/>
            <person name="Westerberg I."/>
            <person name="Brannstrom I.O."/>
            <person name="Guillou S."/>
            <person name="Cros-Aarteil S."/>
            <person name="Calhoun S."/>
            <person name="Haridas S."/>
            <person name="Kuo A."/>
            <person name="Mondo S."/>
            <person name="Pangilinan J."/>
            <person name="Riley R."/>
            <person name="LaButti K."/>
            <person name="Andreopoulos B."/>
            <person name="Lipzen A."/>
            <person name="Chen C."/>
            <person name="Yanf M."/>
            <person name="Daum C."/>
            <person name="Ng V."/>
            <person name="Clum A."/>
            <person name="Steindorff A."/>
            <person name="Ohm R."/>
            <person name="Martin F."/>
            <person name="Silar P."/>
            <person name="Natvig D."/>
            <person name="Lalanne C."/>
            <person name="Gautier V."/>
            <person name="Ament-velasquez S.L."/>
            <person name="Kruys A."/>
            <person name="Hutchinson M.I."/>
            <person name="Powell A.J."/>
            <person name="Barry K."/>
            <person name="Miller A.N."/>
            <person name="Grigoriev I.V."/>
            <person name="Debuchy R."/>
            <person name="Gladieux P."/>
            <person name="Thoren M.H."/>
            <person name="Johannesson H."/>
        </authorList>
    </citation>
    <scope>NUCLEOTIDE SEQUENCE</scope>
    <source>
        <strain evidence="2">SMH3391-2</strain>
    </source>
</reference>
<dbReference type="EMBL" id="JAULSR010000005">
    <property type="protein sequence ID" value="KAK0618258.1"/>
    <property type="molecule type" value="Genomic_DNA"/>
</dbReference>
<keyword evidence="3" id="KW-1185">Reference proteome</keyword>
<accession>A0AA39WMQ5</accession>
<dbReference type="Proteomes" id="UP001174934">
    <property type="component" value="Unassembled WGS sequence"/>
</dbReference>
<name>A0AA39WMQ5_9PEZI</name>
<evidence type="ECO:0000313" key="3">
    <source>
        <dbReference type="Proteomes" id="UP001174934"/>
    </source>
</evidence>
<gene>
    <name evidence="2" type="ORF">B0T17DRAFT_331089</name>
</gene>
<dbReference type="AlphaFoldDB" id="A0AA39WMQ5"/>
<comment type="caution">
    <text evidence="2">The sequence shown here is derived from an EMBL/GenBank/DDBJ whole genome shotgun (WGS) entry which is preliminary data.</text>
</comment>
<evidence type="ECO:0000256" key="1">
    <source>
        <dbReference type="SAM" id="MobiDB-lite"/>
    </source>
</evidence>
<protein>
    <submittedName>
        <fullName evidence="2">Uncharacterized protein</fullName>
    </submittedName>
</protein>
<organism evidence="2 3">
    <name type="scientific">Bombardia bombarda</name>
    <dbReference type="NCBI Taxonomy" id="252184"/>
    <lineage>
        <taxon>Eukaryota</taxon>
        <taxon>Fungi</taxon>
        <taxon>Dikarya</taxon>
        <taxon>Ascomycota</taxon>
        <taxon>Pezizomycotina</taxon>
        <taxon>Sordariomycetes</taxon>
        <taxon>Sordariomycetidae</taxon>
        <taxon>Sordariales</taxon>
        <taxon>Lasiosphaeriaceae</taxon>
        <taxon>Bombardia</taxon>
    </lineage>
</organism>